<accession>A0A4S4D821</accession>
<dbReference type="GO" id="GO:0012505">
    <property type="term" value="C:endomembrane system"/>
    <property type="evidence" value="ECO:0007669"/>
    <property type="project" value="UniProtKB-SubCell"/>
</dbReference>
<name>A0A4S4D821_CAMSN</name>
<dbReference type="Gene3D" id="1.25.40.270">
    <property type="entry name" value="Vacuolar protein sorting-associated protein vta1"/>
    <property type="match status" value="1"/>
</dbReference>
<evidence type="ECO:0000256" key="1">
    <source>
        <dbReference type="ARBA" id="ARBA00004308"/>
    </source>
</evidence>
<dbReference type="InterPro" id="IPR023175">
    <property type="entry name" value="Vta1/CALS_N_sf"/>
</dbReference>
<dbReference type="AlphaFoldDB" id="A0A4S4D821"/>
<evidence type="ECO:0000313" key="4">
    <source>
        <dbReference type="EMBL" id="THF98591.1"/>
    </source>
</evidence>
<evidence type="ECO:0000313" key="5">
    <source>
        <dbReference type="Proteomes" id="UP000306102"/>
    </source>
</evidence>
<reference evidence="4 5" key="1">
    <citation type="journal article" date="2018" name="Proc. Natl. Acad. Sci. U.S.A.">
        <title>Draft genome sequence of Camellia sinensis var. sinensis provides insights into the evolution of the tea genome and tea quality.</title>
        <authorList>
            <person name="Wei C."/>
            <person name="Yang H."/>
            <person name="Wang S."/>
            <person name="Zhao J."/>
            <person name="Liu C."/>
            <person name="Gao L."/>
            <person name="Xia E."/>
            <person name="Lu Y."/>
            <person name="Tai Y."/>
            <person name="She G."/>
            <person name="Sun J."/>
            <person name="Cao H."/>
            <person name="Tong W."/>
            <person name="Gao Q."/>
            <person name="Li Y."/>
            <person name="Deng W."/>
            <person name="Jiang X."/>
            <person name="Wang W."/>
            <person name="Chen Q."/>
            <person name="Zhang S."/>
            <person name="Li H."/>
            <person name="Wu J."/>
            <person name="Wang P."/>
            <person name="Li P."/>
            <person name="Shi C."/>
            <person name="Zheng F."/>
            <person name="Jian J."/>
            <person name="Huang B."/>
            <person name="Shan D."/>
            <person name="Shi M."/>
            <person name="Fang C."/>
            <person name="Yue Y."/>
            <person name="Li F."/>
            <person name="Li D."/>
            <person name="Wei S."/>
            <person name="Han B."/>
            <person name="Jiang C."/>
            <person name="Yin Y."/>
            <person name="Xia T."/>
            <person name="Zhang Z."/>
            <person name="Bennetzen J.L."/>
            <person name="Zhao S."/>
            <person name="Wan X."/>
        </authorList>
    </citation>
    <scope>NUCLEOTIDE SEQUENCE [LARGE SCALE GENOMIC DNA]</scope>
    <source>
        <strain evidence="5">cv. Shuchazao</strain>
        <tissue evidence="4">Leaf</tissue>
    </source>
</reference>
<gene>
    <name evidence="4" type="ORF">TEA_028876</name>
</gene>
<sequence length="278" mass="31658">MVRPSENWDRLVRATLQREKQRHAGKGHERAPSGIAGSVPPSLTRATNIDLILQAADEIQSEDPNVARILCEQAYTMAQTLDPNSDGRGVLQFKTGLMSVIKQKLAKRDGTRIDRNRDIERFWEFYQLYKRRHRVDDIQREEQKFRESGTFSTNLGESSEMKKVFATLRALVDVMEALSKDAAPDGVGRLIREELRRIKNSEATLSGELTPYNIVPLEALSITNPIAFFPEVRGAISAIKYTEHFARLGQLRSQISAPRDMDMFDLLEYVFGFQVFVL</sequence>
<comment type="subcellular location">
    <subcellularLocation>
        <location evidence="1">Endomembrane system</location>
    </subcellularLocation>
</comment>
<evidence type="ECO:0000256" key="3">
    <source>
        <dbReference type="SAM" id="MobiDB-lite"/>
    </source>
</evidence>
<protein>
    <submittedName>
        <fullName evidence="4">Uncharacterized protein</fullName>
    </submittedName>
</protein>
<dbReference type="EMBL" id="SDRB02012171">
    <property type="protein sequence ID" value="THF98591.1"/>
    <property type="molecule type" value="Genomic_DNA"/>
</dbReference>
<comment type="caution">
    <text evidence="4">The sequence shown here is derived from an EMBL/GenBank/DDBJ whole genome shotgun (WGS) entry which is preliminary data.</text>
</comment>
<dbReference type="STRING" id="542762.A0A4S4D821"/>
<keyword evidence="5" id="KW-1185">Reference proteome</keyword>
<proteinExistence type="predicted"/>
<dbReference type="Proteomes" id="UP000306102">
    <property type="component" value="Unassembled WGS sequence"/>
</dbReference>
<evidence type="ECO:0000256" key="2">
    <source>
        <dbReference type="ARBA" id="ARBA00023136"/>
    </source>
</evidence>
<keyword evidence="2" id="KW-0472">Membrane</keyword>
<organism evidence="4 5">
    <name type="scientific">Camellia sinensis var. sinensis</name>
    <name type="common">China tea</name>
    <dbReference type="NCBI Taxonomy" id="542762"/>
    <lineage>
        <taxon>Eukaryota</taxon>
        <taxon>Viridiplantae</taxon>
        <taxon>Streptophyta</taxon>
        <taxon>Embryophyta</taxon>
        <taxon>Tracheophyta</taxon>
        <taxon>Spermatophyta</taxon>
        <taxon>Magnoliopsida</taxon>
        <taxon>eudicotyledons</taxon>
        <taxon>Gunneridae</taxon>
        <taxon>Pentapetalae</taxon>
        <taxon>asterids</taxon>
        <taxon>Ericales</taxon>
        <taxon>Theaceae</taxon>
        <taxon>Camellia</taxon>
    </lineage>
</organism>
<feature type="region of interest" description="Disordered" evidence="3">
    <location>
        <begin position="18"/>
        <end position="42"/>
    </location>
</feature>